<keyword evidence="3" id="KW-0805">Transcription regulation</keyword>
<dbReference type="AlphaFoldDB" id="A0A382A170"/>
<dbReference type="SUPFAM" id="SSF52540">
    <property type="entry name" value="P-loop containing nucleoside triphosphate hydrolases"/>
    <property type="match status" value="1"/>
</dbReference>
<evidence type="ECO:0000256" key="4">
    <source>
        <dbReference type="ARBA" id="ARBA00023163"/>
    </source>
</evidence>
<dbReference type="GO" id="GO:0043565">
    <property type="term" value="F:sequence-specific DNA binding"/>
    <property type="evidence" value="ECO:0007669"/>
    <property type="project" value="InterPro"/>
</dbReference>
<dbReference type="InterPro" id="IPR025943">
    <property type="entry name" value="Sigma_54_int_dom_ATP-bd_2"/>
</dbReference>
<dbReference type="SMART" id="SM00382">
    <property type="entry name" value="AAA"/>
    <property type="match status" value="1"/>
</dbReference>
<keyword evidence="2" id="KW-0067">ATP-binding</keyword>
<dbReference type="CDD" id="cd00009">
    <property type="entry name" value="AAA"/>
    <property type="match status" value="1"/>
</dbReference>
<evidence type="ECO:0000256" key="3">
    <source>
        <dbReference type="ARBA" id="ARBA00023015"/>
    </source>
</evidence>
<dbReference type="InterPro" id="IPR027417">
    <property type="entry name" value="P-loop_NTPase"/>
</dbReference>
<dbReference type="Gene3D" id="1.10.10.60">
    <property type="entry name" value="Homeodomain-like"/>
    <property type="match status" value="1"/>
</dbReference>
<dbReference type="InterPro" id="IPR002197">
    <property type="entry name" value="HTH_Fis"/>
</dbReference>
<dbReference type="SUPFAM" id="SSF46689">
    <property type="entry name" value="Homeodomain-like"/>
    <property type="match status" value="1"/>
</dbReference>
<reference evidence="6" key="1">
    <citation type="submission" date="2018-05" db="EMBL/GenBank/DDBJ databases">
        <authorList>
            <person name="Lanie J.A."/>
            <person name="Ng W.-L."/>
            <person name="Kazmierczak K.M."/>
            <person name="Andrzejewski T.M."/>
            <person name="Davidsen T.M."/>
            <person name="Wayne K.J."/>
            <person name="Tettelin H."/>
            <person name="Glass J.I."/>
            <person name="Rusch D."/>
            <person name="Podicherti R."/>
            <person name="Tsui H.-C.T."/>
            <person name="Winkler M.E."/>
        </authorList>
    </citation>
    <scope>NUCLEOTIDE SEQUENCE</scope>
</reference>
<dbReference type="InterPro" id="IPR002078">
    <property type="entry name" value="Sigma_54_int"/>
</dbReference>
<protein>
    <recommendedName>
        <fullName evidence="5">Sigma-54 factor interaction domain-containing protein</fullName>
    </recommendedName>
</protein>
<dbReference type="Pfam" id="PF25601">
    <property type="entry name" value="AAA_lid_14"/>
    <property type="match status" value="1"/>
</dbReference>
<evidence type="ECO:0000259" key="5">
    <source>
        <dbReference type="PROSITE" id="PS50045"/>
    </source>
</evidence>
<evidence type="ECO:0000256" key="2">
    <source>
        <dbReference type="ARBA" id="ARBA00022840"/>
    </source>
</evidence>
<feature type="domain" description="Sigma-54 factor interaction" evidence="5">
    <location>
        <begin position="136"/>
        <end position="365"/>
    </location>
</feature>
<accession>A0A382A170</accession>
<dbReference type="GO" id="GO:0006355">
    <property type="term" value="P:regulation of DNA-templated transcription"/>
    <property type="evidence" value="ECO:0007669"/>
    <property type="project" value="InterPro"/>
</dbReference>
<dbReference type="Pfam" id="PF02954">
    <property type="entry name" value="HTH_8"/>
    <property type="match status" value="1"/>
</dbReference>
<dbReference type="Gene3D" id="1.10.8.60">
    <property type="match status" value="1"/>
</dbReference>
<keyword evidence="1" id="KW-0547">Nucleotide-binding</keyword>
<dbReference type="Gene3D" id="3.40.50.300">
    <property type="entry name" value="P-loop containing nucleotide triphosphate hydrolases"/>
    <property type="match status" value="1"/>
</dbReference>
<dbReference type="InterPro" id="IPR003593">
    <property type="entry name" value="AAA+_ATPase"/>
</dbReference>
<evidence type="ECO:0000313" key="6">
    <source>
        <dbReference type="EMBL" id="SVA94703.1"/>
    </source>
</evidence>
<dbReference type="PANTHER" id="PTHR32071:SF113">
    <property type="entry name" value="ALGINATE BIOSYNTHESIS TRANSCRIPTIONAL REGULATORY PROTEIN ALGB"/>
    <property type="match status" value="1"/>
</dbReference>
<dbReference type="FunFam" id="3.40.50.300:FF:000006">
    <property type="entry name" value="DNA-binding transcriptional regulator NtrC"/>
    <property type="match status" value="1"/>
</dbReference>
<name>A0A382A170_9ZZZZ</name>
<sequence length="455" mass="51509">MPAFSELVLINEDHSALQTDGLEFVRKLEGEISTLTLEQLLSGTSSTPKIAIEISSSRSERSKRDRKRVRPNHVEYLDVYTVRARRAYSPISGELHIDVGERAIKEAIWIAEQKILQRFALRSPEIDEELYLKFNLVGTSRNYVKAMRSIEQVAPTDSTVLIRGESGTGKEITARAIHHFSKRKEGPFVPINCGAFSDDLLLSELFGYKKGAFTGALEDRIGLLEHADGGTLFLDEIDSLSPRAQTSLLRFLQENEIRPLGSRTPKHIDARVLAASNKNLKTLVKSERFREDLLYRIDVLGVTLPALRQRGEDIVLICQHVLSRIAAELNQKSKYLSLDVMEQIQDNKWPGNFREIESALLRAFIMTDQTLISDVSTLFSEPEIDEVPRKLPLGSFSREKNSLIRQFESDYLRKVLAETNGNVTKAAEIAKKERRAFTRLMAKHEIQRSAYVKAS</sequence>
<dbReference type="PANTHER" id="PTHR32071">
    <property type="entry name" value="TRANSCRIPTIONAL REGULATORY PROTEIN"/>
    <property type="match status" value="1"/>
</dbReference>
<keyword evidence="4" id="KW-0804">Transcription</keyword>
<dbReference type="PROSITE" id="PS00676">
    <property type="entry name" value="SIGMA54_INTERACT_2"/>
    <property type="match status" value="1"/>
</dbReference>
<dbReference type="EMBL" id="UINC01023305">
    <property type="protein sequence ID" value="SVA94703.1"/>
    <property type="molecule type" value="Genomic_DNA"/>
</dbReference>
<proteinExistence type="predicted"/>
<dbReference type="GO" id="GO:0005524">
    <property type="term" value="F:ATP binding"/>
    <property type="evidence" value="ECO:0007669"/>
    <property type="project" value="UniProtKB-KW"/>
</dbReference>
<dbReference type="InterPro" id="IPR058031">
    <property type="entry name" value="AAA_lid_NorR"/>
</dbReference>
<gene>
    <name evidence="6" type="ORF">METZ01_LOCUS147557</name>
</gene>
<dbReference type="InterPro" id="IPR009057">
    <property type="entry name" value="Homeodomain-like_sf"/>
</dbReference>
<dbReference type="Pfam" id="PF00158">
    <property type="entry name" value="Sigma54_activat"/>
    <property type="match status" value="1"/>
</dbReference>
<evidence type="ECO:0000256" key="1">
    <source>
        <dbReference type="ARBA" id="ARBA00022741"/>
    </source>
</evidence>
<organism evidence="6">
    <name type="scientific">marine metagenome</name>
    <dbReference type="NCBI Taxonomy" id="408172"/>
    <lineage>
        <taxon>unclassified sequences</taxon>
        <taxon>metagenomes</taxon>
        <taxon>ecological metagenomes</taxon>
    </lineage>
</organism>
<dbReference type="PROSITE" id="PS50045">
    <property type="entry name" value="SIGMA54_INTERACT_4"/>
    <property type="match status" value="1"/>
</dbReference>